<dbReference type="SUPFAM" id="SSF51735">
    <property type="entry name" value="NAD(P)-binding Rossmann-fold domains"/>
    <property type="match status" value="1"/>
</dbReference>
<dbReference type="InterPro" id="IPR051317">
    <property type="entry name" value="Gfo/Idh/MocA_oxidoreduct"/>
</dbReference>
<dbReference type="PANTHER" id="PTHR43708">
    <property type="entry name" value="CONSERVED EXPRESSED OXIDOREDUCTASE (EUROFUNG)"/>
    <property type="match status" value="1"/>
</dbReference>
<dbReference type="GO" id="GO:0019210">
    <property type="term" value="F:kinase inhibitor activity"/>
    <property type="evidence" value="ECO:0000318"/>
    <property type="project" value="GO_Central"/>
</dbReference>
<dbReference type="InterPro" id="IPR036291">
    <property type="entry name" value="NAD(P)-bd_dom_sf"/>
</dbReference>
<accession>A0A2R6X230</accession>
<dbReference type="Pfam" id="PF01408">
    <property type="entry name" value="GFO_IDH_MocA"/>
    <property type="match status" value="1"/>
</dbReference>
<dbReference type="Proteomes" id="UP000244005">
    <property type="component" value="Unassembled WGS sequence"/>
</dbReference>
<evidence type="ECO:0008006" key="8">
    <source>
        <dbReference type="Google" id="ProtNLM"/>
    </source>
</evidence>
<dbReference type="GO" id="GO:0000122">
    <property type="term" value="P:negative regulation of transcription by RNA polymerase II"/>
    <property type="evidence" value="ECO:0000318"/>
    <property type="project" value="GO_Central"/>
</dbReference>
<dbReference type="InterPro" id="IPR000683">
    <property type="entry name" value="Gfo/Idh/MocA-like_OxRdtase_N"/>
</dbReference>
<dbReference type="OMA" id="RFERWRP"/>
<dbReference type="Gene3D" id="3.40.50.720">
    <property type="entry name" value="NAD(P)-binding Rossmann-like Domain"/>
    <property type="match status" value="1"/>
</dbReference>
<dbReference type="GO" id="GO:0016491">
    <property type="term" value="F:oxidoreductase activity"/>
    <property type="evidence" value="ECO:0007669"/>
    <property type="project" value="UniProtKB-KW"/>
</dbReference>
<evidence type="ECO:0000259" key="5">
    <source>
        <dbReference type="Pfam" id="PF02894"/>
    </source>
</evidence>
<protein>
    <recommendedName>
        <fullName evidence="8">Oxidoreductase</fullName>
    </recommendedName>
</protein>
<organism evidence="6 7">
    <name type="scientific">Marchantia polymorpha</name>
    <name type="common">Common liverwort</name>
    <name type="synonym">Marchantia aquatica</name>
    <dbReference type="NCBI Taxonomy" id="3197"/>
    <lineage>
        <taxon>Eukaryota</taxon>
        <taxon>Viridiplantae</taxon>
        <taxon>Streptophyta</taxon>
        <taxon>Embryophyta</taxon>
        <taxon>Marchantiophyta</taxon>
        <taxon>Marchantiopsida</taxon>
        <taxon>Marchantiidae</taxon>
        <taxon>Marchantiales</taxon>
        <taxon>Marchantiaceae</taxon>
        <taxon>Marchantia</taxon>
    </lineage>
</organism>
<name>A0A2R6X230_MARPO</name>
<dbReference type="EMBL" id="KZ772713">
    <property type="protein sequence ID" value="PTQ40175.1"/>
    <property type="molecule type" value="Genomic_DNA"/>
</dbReference>
<evidence type="ECO:0000259" key="4">
    <source>
        <dbReference type="Pfam" id="PF01408"/>
    </source>
</evidence>
<reference evidence="7" key="1">
    <citation type="journal article" date="2017" name="Cell">
        <title>Insights into land plant evolution garnered from the Marchantia polymorpha genome.</title>
        <authorList>
            <person name="Bowman J.L."/>
            <person name="Kohchi T."/>
            <person name="Yamato K.T."/>
            <person name="Jenkins J."/>
            <person name="Shu S."/>
            <person name="Ishizaki K."/>
            <person name="Yamaoka S."/>
            <person name="Nishihama R."/>
            <person name="Nakamura Y."/>
            <person name="Berger F."/>
            <person name="Adam C."/>
            <person name="Aki S.S."/>
            <person name="Althoff F."/>
            <person name="Araki T."/>
            <person name="Arteaga-Vazquez M.A."/>
            <person name="Balasubrmanian S."/>
            <person name="Barry K."/>
            <person name="Bauer D."/>
            <person name="Boehm C.R."/>
            <person name="Briginshaw L."/>
            <person name="Caballero-Perez J."/>
            <person name="Catarino B."/>
            <person name="Chen F."/>
            <person name="Chiyoda S."/>
            <person name="Chovatia M."/>
            <person name="Davies K.M."/>
            <person name="Delmans M."/>
            <person name="Demura T."/>
            <person name="Dierschke T."/>
            <person name="Dolan L."/>
            <person name="Dorantes-Acosta A.E."/>
            <person name="Eklund D.M."/>
            <person name="Florent S.N."/>
            <person name="Flores-Sandoval E."/>
            <person name="Fujiyama A."/>
            <person name="Fukuzawa H."/>
            <person name="Galik B."/>
            <person name="Grimanelli D."/>
            <person name="Grimwood J."/>
            <person name="Grossniklaus U."/>
            <person name="Hamada T."/>
            <person name="Haseloff J."/>
            <person name="Hetherington A.J."/>
            <person name="Higo A."/>
            <person name="Hirakawa Y."/>
            <person name="Hundley H.N."/>
            <person name="Ikeda Y."/>
            <person name="Inoue K."/>
            <person name="Inoue S.I."/>
            <person name="Ishida S."/>
            <person name="Jia Q."/>
            <person name="Kakita M."/>
            <person name="Kanazawa T."/>
            <person name="Kawai Y."/>
            <person name="Kawashima T."/>
            <person name="Kennedy M."/>
            <person name="Kinose K."/>
            <person name="Kinoshita T."/>
            <person name="Kohara Y."/>
            <person name="Koide E."/>
            <person name="Komatsu K."/>
            <person name="Kopischke S."/>
            <person name="Kubo M."/>
            <person name="Kyozuka J."/>
            <person name="Lagercrantz U."/>
            <person name="Lin S.S."/>
            <person name="Lindquist E."/>
            <person name="Lipzen A.M."/>
            <person name="Lu C.W."/>
            <person name="De Luna E."/>
            <person name="Martienssen R.A."/>
            <person name="Minamino N."/>
            <person name="Mizutani M."/>
            <person name="Mizutani M."/>
            <person name="Mochizuki N."/>
            <person name="Monte I."/>
            <person name="Mosher R."/>
            <person name="Nagasaki H."/>
            <person name="Nakagami H."/>
            <person name="Naramoto S."/>
            <person name="Nishitani K."/>
            <person name="Ohtani M."/>
            <person name="Okamoto T."/>
            <person name="Okumura M."/>
            <person name="Phillips J."/>
            <person name="Pollak B."/>
            <person name="Reinders A."/>
            <person name="Rovekamp M."/>
            <person name="Sano R."/>
            <person name="Sawa S."/>
            <person name="Schmid M.W."/>
            <person name="Shirakawa M."/>
            <person name="Solano R."/>
            <person name="Spunde A."/>
            <person name="Suetsugu N."/>
            <person name="Sugano S."/>
            <person name="Sugiyama A."/>
            <person name="Sun R."/>
            <person name="Suzuki Y."/>
            <person name="Takenaka M."/>
            <person name="Takezawa D."/>
            <person name="Tomogane H."/>
            <person name="Tsuzuki M."/>
            <person name="Ueda T."/>
            <person name="Umeda M."/>
            <person name="Ward J.M."/>
            <person name="Watanabe Y."/>
            <person name="Yazaki K."/>
            <person name="Yokoyama R."/>
            <person name="Yoshitake Y."/>
            <person name="Yotsui I."/>
            <person name="Zachgo S."/>
            <person name="Schmutz J."/>
        </authorList>
    </citation>
    <scope>NUCLEOTIDE SEQUENCE [LARGE SCALE GENOMIC DNA]</scope>
    <source>
        <strain evidence="7">Tak-1</strain>
    </source>
</reference>
<gene>
    <name evidence="6" type="ORF">MARPO_0041s0070</name>
</gene>
<dbReference type="PANTHER" id="PTHR43708:SF5">
    <property type="entry name" value="CONSERVED EXPRESSED OXIDOREDUCTASE (EUROFUNG)-RELATED"/>
    <property type="match status" value="1"/>
</dbReference>
<sequence length="351" mass="39328">MGDAIKVALIGYGMAGQVFHAPVIAAVSQFKLAKVLERRTQESPKRYPWVEVVRDLNDILLDKEIQLVVIATPNSSHFHYAYESLRAGKHVVVDKPFTVTSGEARELIELAEKMDVILTVFQNRRWDGDFLTVQNVVDNKLVGRLVEYEAHFDRFRSVPKPNSWREEALEPASGILYDLGSHMIDHAQVLFGTPEMVTADIRKQRDSSDVDDSFEIVLHYPELRAILKASMLVKVPGPRFILHGTKGSFLKSGIDPQEDALKKGGSPSDSGWGETTAEHRGHLVTKLGDLEIDARVETLPGCYQNFYSQLADAIRARKAPMVDPWVGFNTIRILELAKQSSESKCSVKFEV</sequence>
<dbReference type="AlphaFoldDB" id="A0A2R6X230"/>
<dbReference type="Gramene" id="Mp4g17890.1">
    <property type="protein sequence ID" value="Mp4g17890.1.cds1"/>
    <property type="gene ID" value="Mp4g17890"/>
</dbReference>
<proteinExistence type="inferred from homology"/>
<feature type="domain" description="Gfo/Idh/MocA-like oxidoreductase C-terminal" evidence="5">
    <location>
        <begin position="139"/>
        <end position="348"/>
    </location>
</feature>
<evidence type="ECO:0000313" key="6">
    <source>
        <dbReference type="EMBL" id="PTQ40175.1"/>
    </source>
</evidence>
<comment type="similarity">
    <text evidence="1">Belongs to the Gfo/Idh/MocA family.</text>
</comment>
<dbReference type="OrthoDB" id="446809at2759"/>
<evidence type="ECO:0000256" key="3">
    <source>
        <dbReference type="SAM" id="MobiDB-lite"/>
    </source>
</evidence>
<dbReference type="Gene3D" id="3.30.360.10">
    <property type="entry name" value="Dihydrodipicolinate Reductase, domain 2"/>
    <property type="match status" value="1"/>
</dbReference>
<dbReference type="InterPro" id="IPR004104">
    <property type="entry name" value="Gfo/Idh/MocA-like_OxRdtase_C"/>
</dbReference>
<evidence type="ECO:0000313" key="7">
    <source>
        <dbReference type="Proteomes" id="UP000244005"/>
    </source>
</evidence>
<dbReference type="GO" id="GO:0000166">
    <property type="term" value="F:nucleotide binding"/>
    <property type="evidence" value="ECO:0007669"/>
    <property type="project" value="InterPro"/>
</dbReference>
<dbReference type="Pfam" id="PF02894">
    <property type="entry name" value="GFO_IDH_MocA_C"/>
    <property type="match status" value="1"/>
</dbReference>
<evidence type="ECO:0000256" key="1">
    <source>
        <dbReference type="ARBA" id="ARBA00010928"/>
    </source>
</evidence>
<feature type="domain" description="Gfo/Idh/MocA-like oxidoreductase N-terminal" evidence="4">
    <location>
        <begin position="5"/>
        <end position="120"/>
    </location>
</feature>
<keyword evidence="2" id="KW-0560">Oxidoreductase</keyword>
<evidence type="ECO:0000256" key="2">
    <source>
        <dbReference type="ARBA" id="ARBA00023002"/>
    </source>
</evidence>
<keyword evidence="7" id="KW-1185">Reference proteome</keyword>
<feature type="region of interest" description="Disordered" evidence="3">
    <location>
        <begin position="256"/>
        <end position="275"/>
    </location>
</feature>